<dbReference type="Proteomes" id="UP000507470">
    <property type="component" value="Unassembled WGS sequence"/>
</dbReference>
<dbReference type="AlphaFoldDB" id="A0A6J8DWH1"/>
<accession>A0A6J8DWH1</accession>
<protein>
    <submittedName>
        <fullName evidence="1">Uncharacterized protein</fullName>
    </submittedName>
</protein>
<reference evidence="1 2" key="1">
    <citation type="submission" date="2020-06" db="EMBL/GenBank/DDBJ databases">
        <authorList>
            <person name="Li R."/>
            <person name="Bekaert M."/>
        </authorList>
    </citation>
    <scope>NUCLEOTIDE SEQUENCE [LARGE SCALE GENOMIC DNA]</scope>
    <source>
        <strain evidence="2">wild</strain>
    </source>
</reference>
<dbReference type="EMBL" id="CACVKT020007969">
    <property type="protein sequence ID" value="CAC5412067.1"/>
    <property type="molecule type" value="Genomic_DNA"/>
</dbReference>
<organism evidence="1 2">
    <name type="scientific">Mytilus coruscus</name>
    <name type="common">Sea mussel</name>
    <dbReference type="NCBI Taxonomy" id="42192"/>
    <lineage>
        <taxon>Eukaryota</taxon>
        <taxon>Metazoa</taxon>
        <taxon>Spiralia</taxon>
        <taxon>Lophotrochozoa</taxon>
        <taxon>Mollusca</taxon>
        <taxon>Bivalvia</taxon>
        <taxon>Autobranchia</taxon>
        <taxon>Pteriomorphia</taxon>
        <taxon>Mytilida</taxon>
        <taxon>Mytiloidea</taxon>
        <taxon>Mytilidae</taxon>
        <taxon>Mytilinae</taxon>
        <taxon>Mytilus</taxon>
    </lineage>
</organism>
<evidence type="ECO:0000313" key="2">
    <source>
        <dbReference type="Proteomes" id="UP000507470"/>
    </source>
</evidence>
<name>A0A6J8DWH1_MYTCO</name>
<dbReference type="OrthoDB" id="6152955at2759"/>
<gene>
    <name evidence="1" type="ORF">MCOR_45092</name>
</gene>
<sequence>MADDTLRCGISAFRTDECGSYYLFPHEHDVIKIKCCLKDVTSHLKSVGVATGGSYRHFSLGEPMTEGELLLYRVGLYRLFDDRLYRDITVCPLHRYKLVIYFKQKRTYSHPSHSWNGKSFRGMTVHESRGVLQSFGILLPVGTGKLTKNLDLFSALQFSSNLVKNSILGKGGTSFKFPVSILNFITIDCYD</sequence>
<proteinExistence type="predicted"/>
<evidence type="ECO:0000313" key="1">
    <source>
        <dbReference type="EMBL" id="CAC5412067.1"/>
    </source>
</evidence>
<keyword evidence="2" id="KW-1185">Reference proteome</keyword>